<keyword evidence="2" id="KW-1185">Reference proteome</keyword>
<dbReference type="GO" id="GO:0008168">
    <property type="term" value="F:methyltransferase activity"/>
    <property type="evidence" value="ECO:0007669"/>
    <property type="project" value="UniProtKB-KW"/>
</dbReference>
<evidence type="ECO:0000313" key="1">
    <source>
        <dbReference type="EMBL" id="WMT06937.1"/>
    </source>
</evidence>
<dbReference type="RefSeq" id="WP_049966300.1">
    <property type="nucleotide sequence ID" value="NZ_CP101873.1"/>
</dbReference>
<sequence length="443" mass="50266">MADSTSNANDGVEPHVRYYADRVVFVDEDGTTTEYREGKQSEAARERYNRIKDDLEDGWFEDVLDRVTDPGTENEIALDGEIRPLIDEIVESITSERGRAIAGLTVTQLVIKSLEPAQSVRLHKGSRNSAHFSWREGLSMRTIDSDYVAPALRDRDLLRVNADGVMMTRSLAENYPYSKQYKANIRGAQRQWGDLVEALEDDNPVDALEALEYMIVSLSNRGERAEEVYEDALELVDRFVAGEPSPETVKQVIDIHLAQSQHGARIYEVAMHALAQVLEDEGLLDGRLKPLTQMRSADKKHGNIADIEVVDPDDEFRVREAYDAKYGKAYLLNELQEIRGKLEAHPETESVAFVTSSEPVRDDAIEDRLAALEAEFGVTVSVTTFDEFWRRWWSALDDRGVAATDWLEAYAETLCQRRRDRAPVNEPTREWVEELASILEDRV</sequence>
<dbReference type="REBASE" id="757673">
    <property type="entry name" value="NthA29ORF16295P"/>
</dbReference>
<proteinExistence type="predicted"/>
<dbReference type="GeneID" id="39863191"/>
<gene>
    <name evidence="1" type="ORF">NP511_16300</name>
</gene>
<keyword evidence="1" id="KW-0489">Methyltransferase</keyword>
<organism evidence="1 2">
    <name type="scientific">Natrinema thermotolerans</name>
    <dbReference type="NCBI Taxonomy" id="121872"/>
    <lineage>
        <taxon>Archaea</taxon>
        <taxon>Methanobacteriati</taxon>
        <taxon>Methanobacteriota</taxon>
        <taxon>Stenosarchaea group</taxon>
        <taxon>Halobacteria</taxon>
        <taxon>Halobacteriales</taxon>
        <taxon>Natrialbaceae</taxon>
        <taxon>Natrinema</taxon>
    </lineage>
</organism>
<evidence type="ECO:0000313" key="2">
    <source>
        <dbReference type="Proteomes" id="UP001224926"/>
    </source>
</evidence>
<dbReference type="EMBL" id="CP101873">
    <property type="protein sequence ID" value="WMT06937.1"/>
    <property type="molecule type" value="Genomic_DNA"/>
</dbReference>
<reference evidence="1 2" key="1">
    <citation type="submission" date="2022-07" db="EMBL/GenBank/DDBJ databases">
        <title>Two temperate virus in Haloterrigena jeotgali A29.</title>
        <authorList>
            <person name="Deng X."/>
        </authorList>
    </citation>
    <scope>NUCLEOTIDE SEQUENCE [LARGE SCALE GENOMIC DNA]</scope>
    <source>
        <strain evidence="1 2">A29</strain>
    </source>
</reference>
<dbReference type="GeneID" id="84215535"/>
<protein>
    <submittedName>
        <fullName evidence="1">DNA methyltransferase</fullName>
    </submittedName>
</protein>
<accession>A0AAF0P8K0</accession>
<name>A0AAF0P8K0_9EURY</name>
<dbReference type="AlphaFoldDB" id="A0AAF0P8K0"/>
<keyword evidence="1" id="KW-0808">Transferase</keyword>
<dbReference type="GO" id="GO:0032259">
    <property type="term" value="P:methylation"/>
    <property type="evidence" value="ECO:0007669"/>
    <property type="project" value="UniProtKB-KW"/>
</dbReference>
<dbReference type="Proteomes" id="UP001224926">
    <property type="component" value="Chromosome"/>
</dbReference>